<comment type="caution">
    <text evidence="2">The sequence shown here is derived from an EMBL/GenBank/DDBJ whole genome shotgun (WGS) entry which is preliminary data.</text>
</comment>
<dbReference type="EMBL" id="BMJB01000002">
    <property type="protein sequence ID" value="GGA75592.1"/>
    <property type="molecule type" value="Genomic_DNA"/>
</dbReference>
<accession>A0A916S0L5</accession>
<dbReference type="AlphaFoldDB" id="A0A916S0L5"/>
<sequence length="64" mass="6898">MKTPPATPEFANFTAAVRDVLKVSKDEMRTRIEAHKESGKRLSKGASLDSAASAKLRSAVSKHS</sequence>
<reference evidence="2" key="1">
    <citation type="journal article" date="2014" name="Int. J. Syst. Evol. Microbiol.">
        <title>Complete genome sequence of Corynebacterium casei LMG S-19264T (=DSM 44701T), isolated from a smear-ripened cheese.</title>
        <authorList>
            <consortium name="US DOE Joint Genome Institute (JGI-PGF)"/>
            <person name="Walter F."/>
            <person name="Albersmeier A."/>
            <person name="Kalinowski J."/>
            <person name="Ruckert C."/>
        </authorList>
    </citation>
    <scope>NUCLEOTIDE SEQUENCE</scope>
    <source>
        <strain evidence="2">CGMCC 1.15447</strain>
    </source>
</reference>
<keyword evidence="3" id="KW-1185">Reference proteome</keyword>
<reference evidence="2" key="2">
    <citation type="submission" date="2020-09" db="EMBL/GenBank/DDBJ databases">
        <authorList>
            <person name="Sun Q."/>
            <person name="Zhou Y."/>
        </authorList>
    </citation>
    <scope>NUCLEOTIDE SEQUENCE</scope>
    <source>
        <strain evidence="2">CGMCC 1.15447</strain>
    </source>
</reference>
<evidence type="ECO:0000313" key="2">
    <source>
        <dbReference type="EMBL" id="GGA75592.1"/>
    </source>
</evidence>
<protein>
    <submittedName>
        <fullName evidence="2">Uncharacterized protein</fullName>
    </submittedName>
</protein>
<proteinExistence type="predicted"/>
<gene>
    <name evidence="2" type="ORF">GCM10011507_28690</name>
</gene>
<feature type="region of interest" description="Disordered" evidence="1">
    <location>
        <begin position="33"/>
        <end position="64"/>
    </location>
</feature>
<evidence type="ECO:0000256" key="1">
    <source>
        <dbReference type="SAM" id="MobiDB-lite"/>
    </source>
</evidence>
<organism evidence="2 3">
    <name type="scientific">Edaphobacter acidisoli</name>
    <dbReference type="NCBI Taxonomy" id="2040573"/>
    <lineage>
        <taxon>Bacteria</taxon>
        <taxon>Pseudomonadati</taxon>
        <taxon>Acidobacteriota</taxon>
        <taxon>Terriglobia</taxon>
        <taxon>Terriglobales</taxon>
        <taxon>Acidobacteriaceae</taxon>
        <taxon>Edaphobacter</taxon>
    </lineage>
</organism>
<evidence type="ECO:0000313" key="3">
    <source>
        <dbReference type="Proteomes" id="UP000648801"/>
    </source>
</evidence>
<dbReference type="Proteomes" id="UP000648801">
    <property type="component" value="Unassembled WGS sequence"/>
</dbReference>
<name>A0A916S0L5_9BACT</name>